<dbReference type="Gene3D" id="3.30.310.70">
    <property type="entry name" value="TT1751-like domain"/>
    <property type="match status" value="1"/>
</dbReference>
<name>A0A3S4Z5H2_9NEIS</name>
<dbReference type="PANTHER" id="PTHR38342:SF2">
    <property type="entry name" value="INNER MEMBRANE OR EXPORTED"/>
    <property type="match status" value="1"/>
</dbReference>
<gene>
    <name evidence="4" type="ORF">NCTC12742_01823</name>
</gene>
<dbReference type="SUPFAM" id="SSF103247">
    <property type="entry name" value="TT1751-like"/>
    <property type="match status" value="1"/>
</dbReference>
<evidence type="ECO:0000313" key="5">
    <source>
        <dbReference type="Proteomes" id="UP000272771"/>
    </source>
</evidence>
<evidence type="ECO:0000256" key="1">
    <source>
        <dbReference type="SAM" id="Coils"/>
    </source>
</evidence>
<dbReference type="AlphaFoldDB" id="A0A3S4Z5H2"/>
<feature type="chain" id="PRO_5018591912" evidence="2">
    <location>
        <begin position="19"/>
        <end position="156"/>
    </location>
</feature>
<dbReference type="Pfam" id="PF03625">
    <property type="entry name" value="DUF302"/>
    <property type="match status" value="1"/>
</dbReference>
<dbReference type="InterPro" id="IPR035923">
    <property type="entry name" value="TT1751-like_sf"/>
</dbReference>
<keyword evidence="2" id="KW-0732">Signal</keyword>
<dbReference type="CDD" id="cd14797">
    <property type="entry name" value="DUF302"/>
    <property type="match status" value="1"/>
</dbReference>
<dbReference type="RefSeq" id="WP_004286060.1">
    <property type="nucleotide sequence ID" value="NZ_CAUJRG010000005.1"/>
</dbReference>
<feature type="domain" description="DUF302" evidence="3">
    <location>
        <begin position="64"/>
        <end position="124"/>
    </location>
</feature>
<organism evidence="4 5">
    <name type="scientific">Neisseria weaveri</name>
    <dbReference type="NCBI Taxonomy" id="28091"/>
    <lineage>
        <taxon>Bacteria</taxon>
        <taxon>Pseudomonadati</taxon>
        <taxon>Pseudomonadota</taxon>
        <taxon>Betaproteobacteria</taxon>
        <taxon>Neisseriales</taxon>
        <taxon>Neisseriaceae</taxon>
        <taxon>Neisseria</taxon>
    </lineage>
</organism>
<accession>A0A3S4Z5H2</accession>
<keyword evidence="5" id="KW-1185">Reference proteome</keyword>
<dbReference type="EMBL" id="LR134533">
    <property type="protein sequence ID" value="VEJ51914.1"/>
    <property type="molecule type" value="Genomic_DNA"/>
</dbReference>
<dbReference type="InterPro" id="IPR005180">
    <property type="entry name" value="DUF302"/>
</dbReference>
<sequence length="156" mass="17118">MKKALQCLSALFATATLAACAHSGHHAQHIPTRHSIVSKYSFNETVAKLEHNIRAKNMTVFAVIDHQAAAAEYKLNMQPAKVIVFGTPKAGTPLMVKDPEFALQLPLKVLVTEQDGKVKVVFNDTKAVIHNSKIQYSEVENTLANAEKLIKKTVSE</sequence>
<dbReference type="PANTHER" id="PTHR38342">
    <property type="entry name" value="SLR5037 PROTEIN"/>
    <property type="match status" value="1"/>
</dbReference>
<dbReference type="PROSITE" id="PS51257">
    <property type="entry name" value="PROKAR_LIPOPROTEIN"/>
    <property type="match status" value="1"/>
</dbReference>
<reference evidence="4 5" key="1">
    <citation type="submission" date="2018-12" db="EMBL/GenBank/DDBJ databases">
        <authorList>
            <consortium name="Pathogen Informatics"/>
        </authorList>
    </citation>
    <scope>NUCLEOTIDE SEQUENCE [LARGE SCALE GENOMIC DNA]</scope>
    <source>
        <strain evidence="4 5">NCTC12742</strain>
    </source>
</reference>
<feature type="coiled-coil region" evidence="1">
    <location>
        <begin position="129"/>
        <end position="156"/>
    </location>
</feature>
<dbReference type="Proteomes" id="UP000272771">
    <property type="component" value="Chromosome"/>
</dbReference>
<keyword evidence="1" id="KW-0175">Coiled coil</keyword>
<feature type="signal peptide" evidence="2">
    <location>
        <begin position="1"/>
        <end position="18"/>
    </location>
</feature>
<dbReference type="OrthoDB" id="9799367at2"/>
<evidence type="ECO:0000259" key="3">
    <source>
        <dbReference type="Pfam" id="PF03625"/>
    </source>
</evidence>
<evidence type="ECO:0000256" key="2">
    <source>
        <dbReference type="SAM" id="SignalP"/>
    </source>
</evidence>
<dbReference type="STRING" id="28091.SAMEA3174300_00380"/>
<proteinExistence type="predicted"/>
<protein>
    <submittedName>
        <fullName evidence="4">Periplasmic protein</fullName>
    </submittedName>
</protein>
<evidence type="ECO:0000313" key="4">
    <source>
        <dbReference type="EMBL" id="VEJ51914.1"/>
    </source>
</evidence>